<dbReference type="InterPro" id="IPR000717">
    <property type="entry name" value="PCI_dom"/>
</dbReference>
<evidence type="ECO:0000313" key="8">
    <source>
        <dbReference type="Proteomes" id="UP000597762"/>
    </source>
</evidence>
<comment type="subcellular location">
    <subcellularLocation>
        <location evidence="5">Cytoplasm</location>
    </subcellularLocation>
</comment>
<dbReference type="InterPro" id="IPR045237">
    <property type="entry name" value="COPS7/eIF3m"/>
</dbReference>
<evidence type="ECO:0000256" key="2">
    <source>
        <dbReference type="ARBA" id="ARBA00022490"/>
    </source>
</evidence>
<dbReference type="AlphaFoldDB" id="A0A812DHD1"/>
<reference evidence="7" key="1">
    <citation type="submission" date="2021-01" db="EMBL/GenBank/DDBJ databases">
        <authorList>
            <person name="Li R."/>
            <person name="Bekaert M."/>
        </authorList>
    </citation>
    <scope>NUCLEOTIDE SEQUENCE</scope>
    <source>
        <strain evidence="7">Farmed</strain>
    </source>
</reference>
<evidence type="ECO:0000256" key="3">
    <source>
        <dbReference type="ARBA" id="ARBA00022540"/>
    </source>
</evidence>
<dbReference type="PANTHER" id="PTHR15350:SF2">
    <property type="entry name" value="EUKARYOTIC TRANSLATION INITIATION FACTOR 3 SUBUNIT M"/>
    <property type="match status" value="1"/>
</dbReference>
<dbReference type="GO" id="GO:0003743">
    <property type="term" value="F:translation initiation factor activity"/>
    <property type="evidence" value="ECO:0007669"/>
    <property type="project" value="UniProtKB-UniRule"/>
</dbReference>
<evidence type="ECO:0000256" key="1">
    <source>
        <dbReference type="ARBA" id="ARBA00008482"/>
    </source>
</evidence>
<dbReference type="Pfam" id="PF18005">
    <property type="entry name" value="eIF3m_C_helix"/>
    <property type="match status" value="1"/>
</dbReference>
<accession>A0A812DHD1</accession>
<protein>
    <recommendedName>
        <fullName evidence="5">Eukaryotic translation initiation factor 3 subunit M</fullName>
        <shortName evidence="5">eIF3m</shortName>
    </recommendedName>
</protein>
<evidence type="ECO:0000313" key="7">
    <source>
        <dbReference type="EMBL" id="CAE1303636.1"/>
    </source>
</evidence>
<dbReference type="EMBL" id="CAHIKZ030003723">
    <property type="protein sequence ID" value="CAE1303636.1"/>
    <property type="molecule type" value="Genomic_DNA"/>
</dbReference>
<comment type="similarity">
    <text evidence="1">Belongs to the CSN7/EIF3M family. CSN7 subfamily.</text>
</comment>
<organism evidence="7 8">
    <name type="scientific">Acanthosepion pharaonis</name>
    <name type="common">Pharaoh cuttlefish</name>
    <name type="synonym">Sepia pharaonis</name>
    <dbReference type="NCBI Taxonomy" id="158019"/>
    <lineage>
        <taxon>Eukaryota</taxon>
        <taxon>Metazoa</taxon>
        <taxon>Spiralia</taxon>
        <taxon>Lophotrochozoa</taxon>
        <taxon>Mollusca</taxon>
        <taxon>Cephalopoda</taxon>
        <taxon>Coleoidea</taxon>
        <taxon>Decapodiformes</taxon>
        <taxon>Sepiida</taxon>
        <taxon>Sepiina</taxon>
        <taxon>Sepiidae</taxon>
        <taxon>Acanthosepion</taxon>
    </lineage>
</organism>
<dbReference type="SMART" id="SM00088">
    <property type="entry name" value="PINT"/>
    <property type="match status" value="1"/>
</dbReference>
<comment type="similarity">
    <text evidence="5">Belongs to the eIF-3 subunit M family.</text>
</comment>
<keyword evidence="3 5" id="KW-0396">Initiation factor</keyword>
<keyword evidence="4 5" id="KW-0648">Protein biosynthesis</keyword>
<dbReference type="OrthoDB" id="10267031at2759"/>
<evidence type="ECO:0000256" key="4">
    <source>
        <dbReference type="ARBA" id="ARBA00022917"/>
    </source>
</evidence>
<dbReference type="Pfam" id="PF01399">
    <property type="entry name" value="PCI"/>
    <property type="match status" value="1"/>
</dbReference>
<evidence type="ECO:0000256" key="5">
    <source>
        <dbReference type="HAMAP-Rule" id="MF_03012"/>
    </source>
</evidence>
<dbReference type="HAMAP" id="MF_03012">
    <property type="entry name" value="eIF3m"/>
    <property type="match status" value="1"/>
</dbReference>
<proteinExistence type="inferred from homology"/>
<dbReference type="GO" id="GO:0033290">
    <property type="term" value="C:eukaryotic 48S preinitiation complex"/>
    <property type="evidence" value="ECO:0007669"/>
    <property type="project" value="UniProtKB-UniRule"/>
</dbReference>
<comment type="subunit">
    <text evidence="5">Component of the eukaryotic translation initiation factor 3 (eIF-3) complex.</text>
</comment>
<evidence type="ECO:0000259" key="6">
    <source>
        <dbReference type="PROSITE" id="PS50250"/>
    </source>
</evidence>
<feature type="domain" description="PCI" evidence="6">
    <location>
        <begin position="181"/>
        <end position="340"/>
    </location>
</feature>
<gene>
    <name evidence="7" type="ORF">SPHA_56460</name>
</gene>
<name>A0A812DHD1_ACAPH</name>
<dbReference type="GO" id="GO:0001732">
    <property type="term" value="P:formation of cytoplasmic translation initiation complex"/>
    <property type="evidence" value="ECO:0007669"/>
    <property type="project" value="UniProtKB-UniRule"/>
</dbReference>
<dbReference type="InterPro" id="IPR027528">
    <property type="entry name" value="eIF3m"/>
</dbReference>
<comment type="function">
    <text evidence="5">Component of the eukaryotic translation initiation factor 3 (eIF-3) complex, which is involved in protein synthesis of a specialized repertoire of mRNAs and, together with other initiation factors, stimulates binding of mRNA and methionyl-tRNAi to the 40S ribosome. The eIF-3 complex specifically targets and initiates translation of a subset of mRNAs involved in cell proliferation.</text>
</comment>
<dbReference type="GO" id="GO:0016282">
    <property type="term" value="C:eukaryotic 43S preinitiation complex"/>
    <property type="evidence" value="ECO:0007669"/>
    <property type="project" value="UniProtKB-UniRule"/>
</dbReference>
<dbReference type="Proteomes" id="UP000597762">
    <property type="component" value="Unassembled WGS sequence"/>
</dbReference>
<keyword evidence="8" id="KW-1185">Reference proteome</keyword>
<dbReference type="GO" id="GO:0071541">
    <property type="term" value="C:eukaryotic translation initiation factor 3 complex, eIF3m"/>
    <property type="evidence" value="ECO:0007669"/>
    <property type="project" value="UniProtKB-UniRule"/>
</dbReference>
<dbReference type="InterPro" id="IPR040750">
    <property type="entry name" value="eIF3m_C_helix"/>
</dbReference>
<dbReference type="PROSITE" id="PS50250">
    <property type="entry name" value="PCI"/>
    <property type="match status" value="1"/>
</dbReference>
<comment type="caution">
    <text evidence="7">The sequence shown here is derived from an EMBL/GenBank/DDBJ whole genome shotgun (WGS) entry which is preliminary data.</text>
</comment>
<dbReference type="PANTHER" id="PTHR15350">
    <property type="entry name" value="COP9 SIGNALOSOME COMPLEX SUBUNIT 7/DENDRITIC CELL PROTEIN GA17"/>
    <property type="match status" value="1"/>
</dbReference>
<keyword evidence="2 5" id="KW-0963">Cytoplasm</keyword>
<sequence>MSIPVFIDLAVPEQTAELRAHLKSLGADIKEENHGDLRQDLKEIVQCSPLCFKESVDAEVEMAFNGIVSLIMLVPVNEADEIISIFAEIVSKAPPGDKRGHLRLRLLTNVFNGLDENCPLRYTIYYSMLRLGKQADLLQMVPTDLNKVKAWIAMWNLPVQKTQNLLRMLHDAVLEAKMSEAATKVMIELLGTYTEDNASQAREDAHRCIVTCLADPGTFLMDHLLTLKPVKFLEGELIHDLLTIFVTEKLAKYEAFYAKNVDFINSIGLSHENNIRKMRLLTFMQMCENKRELDFITIQQELQLDSEKVEEFIIEVLKTKAVRAKIDQMQKKVLISSTIHRTFGRSQWQTLRQCLVQWQANLEAVGNNLQSLVLMQKSPPVQ</sequence>